<dbReference type="EMBL" id="JAGIXG020000026">
    <property type="protein sequence ID" value="KAI6780994.1"/>
    <property type="molecule type" value="Genomic_DNA"/>
</dbReference>
<dbReference type="GO" id="GO:0071555">
    <property type="term" value="P:cell wall organization"/>
    <property type="evidence" value="ECO:0007669"/>
    <property type="project" value="UniProtKB-KW"/>
</dbReference>
<dbReference type="InterPro" id="IPR017853">
    <property type="entry name" value="GH"/>
</dbReference>
<keyword evidence="8 17" id="KW-0472">Membrane</keyword>
<dbReference type="GeneID" id="75829641"/>
<keyword evidence="4 17" id="KW-0812">Transmembrane</keyword>
<evidence type="ECO:0000256" key="17">
    <source>
        <dbReference type="SAM" id="Phobius"/>
    </source>
</evidence>
<sequence>MPRRESSSRPRRDSSSRPEGHGRRHESTNRDRQRKKRSRNPRLDTSSGENRGSGPLSADALARLERQNARDKRREGRTRKADRVDYHEVEQEPRRERVHRRERSERPRERTRDRSRNHGYDGEQEQELERPQTKKDRKDKKKRIVSGAIMEEGKAQPALRGGRNEDWRSSEQSFDKQDYYHRPSKKKKKKKLKKKWWIIGGISLVLLIIIIVAAVVVSQKKGGSSDDENGDSSSSSDDKSNLDGVDRDSIPEKWRNTYLDPWSWETTSGFNVTFTDEMVGDLPIMGLDSKWDDSKRANDNVPPLNKAWGSYVKKPARGVNLGGWFTIEPFITPSLFRYPSDKGVIDEYTLSKELGASKSEVIEKHYATFITEKDFQEIAEAGLDHVRIPYSYWAVEVYDSDPYLYRTSWRYLLRAIEWARKYGLRVNLDLHSAPGGQNGWNHSGREGPIGWLKGDDGQLNGQRSLDIHDRLSKFFAQDRYKNIITHYGLVNEPKMTSLDTDEVIQWTEKAYKIVRDNGVEAFVIFGDGFMGLDNWQGLMTGYDDLVLDVHQYAIFNLDLLAFTHQKKVQYACKGWTDQAELSMDPTQGYGPTLFAEWSQADTDCQPLLNAGVNGARWDGTSKSVDGPSCPTKDDSCSCSMPLEDPSKWSDTYKQFLQMFAEAQMHSFEKGWGWWYWTWKTEDAPQWSYQLGLKAGILPKKAWDRSFNCDSSVPDFSKQGLSESY</sequence>
<accession>A0A9Q0BE93</accession>
<dbReference type="InterPro" id="IPR001547">
    <property type="entry name" value="Glyco_hydro_5"/>
</dbReference>
<dbReference type="GO" id="GO:0005576">
    <property type="term" value="C:extracellular region"/>
    <property type="evidence" value="ECO:0007669"/>
    <property type="project" value="TreeGrafter"/>
</dbReference>
<keyword evidence="6" id="KW-0735">Signal-anchor</keyword>
<evidence type="ECO:0000256" key="14">
    <source>
        <dbReference type="ARBA" id="ARBA00038929"/>
    </source>
</evidence>
<dbReference type="GO" id="GO:0009986">
    <property type="term" value="C:cell surface"/>
    <property type="evidence" value="ECO:0007669"/>
    <property type="project" value="TreeGrafter"/>
</dbReference>
<dbReference type="GO" id="GO:0005886">
    <property type="term" value="C:plasma membrane"/>
    <property type="evidence" value="ECO:0007669"/>
    <property type="project" value="UniProtKB-SubCell"/>
</dbReference>
<keyword evidence="5" id="KW-0378">Hydrolase</keyword>
<dbReference type="RefSeq" id="XP_051361850.1">
    <property type="nucleotide sequence ID" value="XM_051506947.1"/>
</dbReference>
<reference evidence="19" key="2">
    <citation type="submission" date="2022-07" db="EMBL/GenBank/DDBJ databases">
        <authorList>
            <person name="Goncalves M.F.M."/>
            <person name="Hilario S."/>
            <person name="Van De Peer Y."/>
            <person name="Esteves A.C."/>
            <person name="Alves A."/>
        </authorList>
    </citation>
    <scope>NUCLEOTIDE SEQUENCE</scope>
    <source>
        <strain evidence="19">MUM 19.33</strain>
    </source>
</reference>
<evidence type="ECO:0000256" key="6">
    <source>
        <dbReference type="ARBA" id="ARBA00022968"/>
    </source>
</evidence>
<evidence type="ECO:0000256" key="15">
    <source>
        <dbReference type="ARBA" id="ARBA00041260"/>
    </source>
</evidence>
<dbReference type="SUPFAM" id="SSF51445">
    <property type="entry name" value="(Trans)glycosidases"/>
    <property type="match status" value="1"/>
</dbReference>
<keyword evidence="10" id="KW-0326">Glycosidase</keyword>
<dbReference type="Proteomes" id="UP001055219">
    <property type="component" value="Unassembled WGS sequence"/>
</dbReference>
<evidence type="ECO:0000256" key="11">
    <source>
        <dbReference type="ARBA" id="ARBA00023316"/>
    </source>
</evidence>
<evidence type="ECO:0000256" key="12">
    <source>
        <dbReference type="ARBA" id="ARBA00036824"/>
    </source>
</evidence>
<dbReference type="PANTHER" id="PTHR31297">
    <property type="entry name" value="GLUCAN ENDO-1,6-BETA-GLUCOSIDASE B"/>
    <property type="match status" value="1"/>
</dbReference>
<dbReference type="Pfam" id="PF00150">
    <property type="entry name" value="Cellulase"/>
    <property type="match status" value="1"/>
</dbReference>
<evidence type="ECO:0000256" key="4">
    <source>
        <dbReference type="ARBA" id="ARBA00022692"/>
    </source>
</evidence>
<evidence type="ECO:0000256" key="7">
    <source>
        <dbReference type="ARBA" id="ARBA00022989"/>
    </source>
</evidence>
<evidence type="ECO:0000256" key="5">
    <source>
        <dbReference type="ARBA" id="ARBA00022801"/>
    </source>
</evidence>
<dbReference type="FunFam" id="3.20.20.80:FF:000033">
    <property type="entry name" value="Glucan 1,3-beta-glucosidase A"/>
    <property type="match status" value="1"/>
</dbReference>
<reference evidence="19" key="1">
    <citation type="journal article" date="2021" name="J Fungi (Basel)">
        <title>Genomic and Metabolomic Analyses of the Marine Fungus Emericellopsis cladophorae: Insights into Saltwater Adaptability Mechanisms and Its Biosynthetic Potential.</title>
        <authorList>
            <person name="Goncalves M.F.M."/>
            <person name="Hilario S."/>
            <person name="Van de Peer Y."/>
            <person name="Esteves A.C."/>
            <person name="Alves A."/>
        </authorList>
    </citation>
    <scope>NUCLEOTIDE SEQUENCE</scope>
    <source>
        <strain evidence="19">MUM 19.33</strain>
    </source>
</reference>
<proteinExistence type="inferred from homology"/>
<feature type="region of interest" description="Disordered" evidence="16">
    <location>
        <begin position="1"/>
        <end position="186"/>
    </location>
</feature>
<dbReference type="AlphaFoldDB" id="A0A9Q0BE93"/>
<evidence type="ECO:0000256" key="8">
    <source>
        <dbReference type="ARBA" id="ARBA00023136"/>
    </source>
</evidence>
<keyword evidence="9" id="KW-0325">Glycoprotein</keyword>
<evidence type="ECO:0000256" key="10">
    <source>
        <dbReference type="ARBA" id="ARBA00023295"/>
    </source>
</evidence>
<evidence type="ECO:0000256" key="1">
    <source>
        <dbReference type="ARBA" id="ARBA00004401"/>
    </source>
</evidence>
<keyword evidence="20" id="KW-1185">Reference proteome</keyword>
<dbReference type="GO" id="GO:0009251">
    <property type="term" value="P:glucan catabolic process"/>
    <property type="evidence" value="ECO:0007669"/>
    <property type="project" value="TreeGrafter"/>
</dbReference>
<comment type="similarity">
    <text evidence="2">Belongs to the glycosyl hydrolase 5 (cellulase A) family.</text>
</comment>
<evidence type="ECO:0000256" key="16">
    <source>
        <dbReference type="SAM" id="MobiDB-lite"/>
    </source>
</evidence>
<evidence type="ECO:0000256" key="9">
    <source>
        <dbReference type="ARBA" id="ARBA00023180"/>
    </source>
</evidence>
<dbReference type="EC" id="3.2.1.58" evidence="14"/>
<organism evidence="19 20">
    <name type="scientific">Emericellopsis cladophorae</name>
    <dbReference type="NCBI Taxonomy" id="2686198"/>
    <lineage>
        <taxon>Eukaryota</taxon>
        <taxon>Fungi</taxon>
        <taxon>Dikarya</taxon>
        <taxon>Ascomycota</taxon>
        <taxon>Pezizomycotina</taxon>
        <taxon>Sordariomycetes</taxon>
        <taxon>Hypocreomycetidae</taxon>
        <taxon>Hypocreales</taxon>
        <taxon>Bionectriaceae</taxon>
        <taxon>Emericellopsis</taxon>
    </lineage>
</organism>
<protein>
    <recommendedName>
        <fullName evidence="14">glucan 1,3-beta-glucosidase</fullName>
        <ecNumber evidence="14">3.2.1.58</ecNumber>
    </recommendedName>
    <alternativeName>
        <fullName evidence="15">Exo-1,3-beta-glucanase D</fullName>
    </alternativeName>
</protein>
<dbReference type="GO" id="GO:0004338">
    <property type="term" value="F:glucan exo-1,3-beta-glucosidase activity"/>
    <property type="evidence" value="ECO:0007669"/>
    <property type="project" value="UniProtKB-EC"/>
</dbReference>
<dbReference type="InterPro" id="IPR050386">
    <property type="entry name" value="Glycosyl_hydrolase_5"/>
</dbReference>
<gene>
    <name evidence="19" type="ORF">J7T54_003136</name>
</gene>
<feature type="compositionally biased region" description="Basic and acidic residues" evidence="16">
    <location>
        <begin position="236"/>
        <end position="248"/>
    </location>
</feature>
<feature type="compositionally biased region" description="Basic and acidic residues" evidence="16">
    <location>
        <begin position="102"/>
        <end position="136"/>
    </location>
</feature>
<feature type="compositionally biased region" description="Basic and acidic residues" evidence="16">
    <location>
        <begin position="162"/>
        <end position="181"/>
    </location>
</feature>
<evidence type="ECO:0000256" key="2">
    <source>
        <dbReference type="ARBA" id="ARBA00005641"/>
    </source>
</evidence>
<feature type="region of interest" description="Disordered" evidence="16">
    <location>
        <begin position="220"/>
        <end position="248"/>
    </location>
</feature>
<keyword evidence="11" id="KW-0961">Cell wall biogenesis/degradation</keyword>
<dbReference type="Gene3D" id="3.20.20.80">
    <property type="entry name" value="Glycosidases"/>
    <property type="match status" value="1"/>
</dbReference>
<comment type="caution">
    <text evidence="19">The sequence shown here is derived from an EMBL/GenBank/DDBJ whole genome shotgun (WGS) entry which is preliminary data.</text>
</comment>
<comment type="subcellular location">
    <subcellularLocation>
        <location evidence="1">Cell membrane</location>
        <topology evidence="1">Single-pass type II membrane protein</topology>
    </subcellularLocation>
</comment>
<evidence type="ECO:0000256" key="3">
    <source>
        <dbReference type="ARBA" id="ARBA00022475"/>
    </source>
</evidence>
<feature type="compositionally biased region" description="Basic and acidic residues" evidence="16">
    <location>
        <begin position="1"/>
        <end position="31"/>
    </location>
</feature>
<evidence type="ECO:0000256" key="13">
    <source>
        <dbReference type="ARBA" id="ARBA00037126"/>
    </source>
</evidence>
<evidence type="ECO:0000259" key="18">
    <source>
        <dbReference type="Pfam" id="PF00150"/>
    </source>
</evidence>
<feature type="compositionally biased region" description="Basic and acidic residues" evidence="16">
    <location>
        <begin position="62"/>
        <end position="95"/>
    </location>
</feature>
<comment type="catalytic activity">
    <reaction evidence="12">
        <text>Successive hydrolysis of beta-D-glucose units from the non-reducing ends of (1-&gt;3)-beta-D-glucans, releasing alpha-glucose.</text>
        <dbReference type="EC" id="3.2.1.58"/>
    </reaction>
</comment>
<name>A0A9Q0BE93_9HYPO</name>
<dbReference type="PANTHER" id="PTHR31297:SF34">
    <property type="entry name" value="GLUCAN 1,3-BETA-GLUCOSIDASE 2"/>
    <property type="match status" value="1"/>
</dbReference>
<dbReference type="OrthoDB" id="62120at2759"/>
<feature type="domain" description="Glycoside hydrolase family 5" evidence="18">
    <location>
        <begin position="366"/>
        <end position="564"/>
    </location>
</feature>
<keyword evidence="3" id="KW-1003">Cell membrane</keyword>
<keyword evidence="7 17" id="KW-1133">Transmembrane helix</keyword>
<evidence type="ECO:0000313" key="19">
    <source>
        <dbReference type="EMBL" id="KAI6780994.1"/>
    </source>
</evidence>
<comment type="function">
    <text evidence="13">Glucosidase involved in the degradation of cellulosic biomass. Active on lichenan.</text>
</comment>
<feature type="transmembrane region" description="Helical" evidence="17">
    <location>
        <begin position="196"/>
        <end position="217"/>
    </location>
</feature>
<evidence type="ECO:0000313" key="20">
    <source>
        <dbReference type="Proteomes" id="UP001055219"/>
    </source>
</evidence>